<gene>
    <name evidence="2" type="ORF">BW730_09645</name>
</gene>
<dbReference type="InterPro" id="IPR025150">
    <property type="entry name" value="GH123_cat"/>
</dbReference>
<feature type="domain" description="Glycoside hydrolase 123 catalytic" evidence="1">
    <location>
        <begin position="96"/>
        <end position="419"/>
    </location>
</feature>
<evidence type="ECO:0000259" key="1">
    <source>
        <dbReference type="Pfam" id="PF13320"/>
    </source>
</evidence>
<proteinExistence type="predicted"/>
<dbReference type="EMBL" id="CP019606">
    <property type="protein sequence ID" value="AQP49303.1"/>
    <property type="molecule type" value="Genomic_DNA"/>
</dbReference>
<keyword evidence="3" id="KW-1185">Reference proteome</keyword>
<dbReference type="Pfam" id="PF13320">
    <property type="entry name" value="GH123_cat"/>
    <property type="match status" value="1"/>
</dbReference>
<sequence>MFDVDLVAAQVPCWKEHSDGYIVDAPALLPDLLRPVFGASRATHIGWHSIWVDVTLPAERITVTVWDRDTKLLEQEIDVTTVARPSAAPSVDVMQWFHADCLATYYQVETWSEEHWSAIENQVHSAARMGTTMLLTPVWTPPLDTEPGINRPTTQLLDITLDGSRYLFGHERLDRWLGILKDAGIGKVEVPHLFTQWGATRAPQIRVVVDGEERELFGWHTPALDPAFQDFLSQAVAFLISYFDERIGRENTVFHISDEPNEDHLDTYVAAKASVAGLLEGCRVLDALSHPEYAEHVATPIVATDAVPAFRAEGMEPEWVYHCVAQSWDVANRFIAQEGIRTRALGWQMFKGKAVGFLHWGFNFYYAQLSRRPIDPFHDTSAGGGFISGDPFIVYPGPKFEPIESQRHRLFAEAMADLAVAEQAEALIGREAVLAIIDPDGDLDYAAGWIPGDQWLTRRAALDKAVIDAS</sequence>
<organism evidence="2 3">
    <name type="scientific">Tessaracoccus aquimaris</name>
    <dbReference type="NCBI Taxonomy" id="1332264"/>
    <lineage>
        <taxon>Bacteria</taxon>
        <taxon>Bacillati</taxon>
        <taxon>Actinomycetota</taxon>
        <taxon>Actinomycetes</taxon>
        <taxon>Propionibacteriales</taxon>
        <taxon>Propionibacteriaceae</taxon>
        <taxon>Tessaracoccus</taxon>
    </lineage>
</organism>
<accession>A0A1Q2CT48</accession>
<reference evidence="3" key="1">
    <citation type="submission" date="2017-02" db="EMBL/GenBank/DDBJ databases">
        <title>Tessaracoccus aquaemaris sp. nov., isolated from the intestine of a Korean rockfish, Sebastes schlegelii, in a marine aquaculture pond.</title>
        <authorList>
            <person name="Tak E.J."/>
            <person name="Bae J.-W."/>
        </authorList>
    </citation>
    <scope>NUCLEOTIDE SEQUENCE [LARGE SCALE GENOMIC DNA]</scope>
    <source>
        <strain evidence="3">NSG39</strain>
    </source>
</reference>
<protein>
    <recommendedName>
        <fullName evidence="1">Glycoside hydrolase 123 catalytic domain-containing protein</fullName>
    </recommendedName>
</protein>
<evidence type="ECO:0000313" key="2">
    <source>
        <dbReference type="EMBL" id="AQP49303.1"/>
    </source>
</evidence>
<dbReference type="AlphaFoldDB" id="A0A1Q2CT48"/>
<dbReference type="Proteomes" id="UP000188145">
    <property type="component" value="Chromosome"/>
</dbReference>
<dbReference type="STRING" id="1332264.BW730_09645"/>
<name>A0A1Q2CT48_9ACTN</name>
<dbReference type="KEGG" id="tes:BW730_09645"/>
<evidence type="ECO:0000313" key="3">
    <source>
        <dbReference type="Proteomes" id="UP000188145"/>
    </source>
</evidence>